<reference evidence="2" key="1">
    <citation type="submission" date="2022-08" db="EMBL/GenBank/DDBJ databases">
        <authorList>
            <person name="Deng Y."/>
            <person name="Han X.-F."/>
            <person name="Zhang Y.-Q."/>
        </authorList>
    </citation>
    <scope>NUCLEOTIDE SEQUENCE</scope>
    <source>
        <strain evidence="2">CPCC 203386</strain>
    </source>
</reference>
<feature type="transmembrane region" description="Helical" evidence="1">
    <location>
        <begin position="50"/>
        <end position="71"/>
    </location>
</feature>
<keyword evidence="1" id="KW-1133">Transmembrane helix</keyword>
<dbReference type="RefSeq" id="WP_259540494.1">
    <property type="nucleotide sequence ID" value="NZ_JANLCJ010000007.1"/>
</dbReference>
<feature type="transmembrane region" description="Helical" evidence="1">
    <location>
        <begin position="83"/>
        <end position="106"/>
    </location>
</feature>
<evidence type="ECO:0000313" key="2">
    <source>
        <dbReference type="EMBL" id="MCS5735550.1"/>
    </source>
</evidence>
<evidence type="ECO:0000256" key="1">
    <source>
        <dbReference type="SAM" id="Phobius"/>
    </source>
</evidence>
<keyword evidence="1" id="KW-0812">Transmembrane</keyword>
<feature type="transmembrane region" description="Helical" evidence="1">
    <location>
        <begin position="12"/>
        <end position="35"/>
    </location>
</feature>
<gene>
    <name evidence="2" type="ORF">N1032_17540</name>
</gene>
<dbReference type="Proteomes" id="UP001165586">
    <property type="component" value="Unassembled WGS sequence"/>
</dbReference>
<sequence>MQSHQMARAGGWAALIAGVLGAAAAVVLIFVPAAVPEDVFSYPMTPEWHLVVQTAFGLHHLVAAFALWALWRSGLAGRTRLAAVSGIASAAILGLFGVWEIVVGAFGNEPYPSPTTDVHR</sequence>
<dbReference type="EMBL" id="JANLCJ010000007">
    <property type="protein sequence ID" value="MCS5735550.1"/>
    <property type="molecule type" value="Genomic_DNA"/>
</dbReference>
<proteinExistence type="predicted"/>
<keyword evidence="1" id="KW-0472">Membrane</keyword>
<name>A0ABT2H6H1_9MICO</name>
<organism evidence="2 3">
    <name type="scientific">Herbiconiux daphne</name>
    <dbReference type="NCBI Taxonomy" id="2970914"/>
    <lineage>
        <taxon>Bacteria</taxon>
        <taxon>Bacillati</taxon>
        <taxon>Actinomycetota</taxon>
        <taxon>Actinomycetes</taxon>
        <taxon>Micrococcales</taxon>
        <taxon>Microbacteriaceae</taxon>
        <taxon>Herbiconiux</taxon>
    </lineage>
</organism>
<protein>
    <recommendedName>
        <fullName evidence="4">DUF4383 domain-containing protein</fullName>
    </recommendedName>
</protein>
<keyword evidence="3" id="KW-1185">Reference proteome</keyword>
<evidence type="ECO:0000313" key="3">
    <source>
        <dbReference type="Proteomes" id="UP001165586"/>
    </source>
</evidence>
<evidence type="ECO:0008006" key="4">
    <source>
        <dbReference type="Google" id="ProtNLM"/>
    </source>
</evidence>
<comment type="caution">
    <text evidence="2">The sequence shown here is derived from an EMBL/GenBank/DDBJ whole genome shotgun (WGS) entry which is preliminary data.</text>
</comment>
<accession>A0ABT2H6H1</accession>